<sequence length="95" mass="10615">MNKLAPSPARNLSARPPMDPPSPIIQQRARQTASQRPNQDINPSYPTHRPRLTFTCFRSRLEKTAAQICSNLCTEMSCLGYEQSPATPCVHLHGK</sequence>
<dbReference type="GeneID" id="73336182"/>
<dbReference type="Proteomes" id="UP000830671">
    <property type="component" value="Chromosome 1"/>
</dbReference>
<organism evidence="2 3">
    <name type="scientific">Colletotrichum lupini</name>
    <dbReference type="NCBI Taxonomy" id="145971"/>
    <lineage>
        <taxon>Eukaryota</taxon>
        <taxon>Fungi</taxon>
        <taxon>Dikarya</taxon>
        <taxon>Ascomycota</taxon>
        <taxon>Pezizomycotina</taxon>
        <taxon>Sordariomycetes</taxon>
        <taxon>Hypocreomycetidae</taxon>
        <taxon>Glomerellales</taxon>
        <taxon>Glomerellaceae</taxon>
        <taxon>Colletotrichum</taxon>
        <taxon>Colletotrichum acutatum species complex</taxon>
    </lineage>
</organism>
<evidence type="ECO:0000313" key="3">
    <source>
        <dbReference type="Proteomes" id="UP000830671"/>
    </source>
</evidence>
<gene>
    <name evidence="2" type="ORF">CLUP02_02138</name>
</gene>
<dbReference type="KEGG" id="clup:CLUP02_02138"/>
<keyword evidence="3" id="KW-1185">Reference proteome</keyword>
<protein>
    <submittedName>
        <fullName evidence="2">Uncharacterized protein</fullName>
    </submittedName>
</protein>
<dbReference type="EMBL" id="CP019471">
    <property type="protein sequence ID" value="UQC75484.1"/>
    <property type="molecule type" value="Genomic_DNA"/>
</dbReference>
<name>A0A9Q8SDP8_9PEZI</name>
<dbReference type="AlphaFoldDB" id="A0A9Q8SDP8"/>
<dbReference type="RefSeq" id="XP_049137129.1">
    <property type="nucleotide sequence ID" value="XM_049281172.1"/>
</dbReference>
<feature type="region of interest" description="Disordered" evidence="1">
    <location>
        <begin position="1"/>
        <end position="48"/>
    </location>
</feature>
<evidence type="ECO:0000256" key="1">
    <source>
        <dbReference type="SAM" id="MobiDB-lite"/>
    </source>
</evidence>
<feature type="compositionally biased region" description="Polar residues" evidence="1">
    <location>
        <begin position="24"/>
        <end position="45"/>
    </location>
</feature>
<reference evidence="2" key="1">
    <citation type="journal article" date="2021" name="Mol. Plant Microbe Interact.">
        <title>Complete Genome Sequence of the Plant-Pathogenic Fungus Colletotrichum lupini.</title>
        <authorList>
            <person name="Baroncelli R."/>
            <person name="Pensec F."/>
            <person name="Da Lio D."/>
            <person name="Boufleur T."/>
            <person name="Vicente I."/>
            <person name="Sarrocco S."/>
            <person name="Picot A."/>
            <person name="Baraldi E."/>
            <person name="Sukno S."/>
            <person name="Thon M."/>
            <person name="Le Floch G."/>
        </authorList>
    </citation>
    <scope>NUCLEOTIDE SEQUENCE</scope>
    <source>
        <strain evidence="2">IMI 504893</strain>
    </source>
</reference>
<accession>A0A9Q8SDP8</accession>
<evidence type="ECO:0000313" key="2">
    <source>
        <dbReference type="EMBL" id="UQC75484.1"/>
    </source>
</evidence>
<proteinExistence type="predicted"/>